<sequence>METLESSRVCRLCGKQSGISINIFDKNENHVKKINAILPIMVHEMDLLPKHMCHRCSYKLEEFHKFYVDCLKTDTGLKNQLSWMQKEDSKERVGVPMVHIENIKIKVEPPDYDMYGINPIVGDVGYINSMSSVTFPMNSVQSDDISERITYTAYTRCSCYCDKSDQSNETVPTNYKNKISRCSRTNEIRQGNNDSCANEARIVKKNFLSSKTFEGRSNLVQLVNEVKDADRCRPTSSNLNLSNDLNESYDANKETSKDMIVRNLRPRRNSINYLENRRKLPSLSSLKNENKSTIIKSETSVSTEFDMTQIKIEKLDNSEGRILRPRNGTINYRGPIRKYSKSTNNNQRLQSNKRQANKKKVLNITNELKLPLKKMSKKLKNEIKLKIKEEESSDLKDLIFDESVSVAMLSLSNQIDSLPEDYDVNIKKDNINHNALNPVDNFSITNWKSLRNISNSKLKAKKFKSNRLTRINYSLRHLRSQDVCLRNGKIRNSDNADISVKKLPKSLKNLMNRNKTSNKTLMKTIRNSVTAKMSASMKMIDIKHYCEECNTSFANKELFKLHACYGH</sequence>
<feature type="binding site" evidence="1">
    <location>
        <position position="10"/>
    </location>
    <ligand>
        <name>Zn(2+)</name>
        <dbReference type="ChEBI" id="CHEBI:29105"/>
    </ligand>
</feature>
<dbReference type="SMART" id="SM00868">
    <property type="entry name" value="zf-AD"/>
    <property type="match status" value="1"/>
</dbReference>
<keyword evidence="1" id="KW-0862">Zinc</keyword>
<reference evidence="5" key="2">
    <citation type="submission" date="2025-04" db="UniProtKB">
        <authorList>
            <consortium name="RefSeq"/>
        </authorList>
    </citation>
    <scope>IDENTIFICATION</scope>
    <source>
        <strain evidence="5">DH4</strain>
        <tissue evidence="5">Whole body</tissue>
    </source>
</reference>
<dbReference type="GeneID" id="726979"/>
<proteinExistence type="predicted"/>
<dbReference type="Gene3D" id="3.40.1800.20">
    <property type="match status" value="1"/>
</dbReference>
<dbReference type="Proteomes" id="UP000005203">
    <property type="component" value="Linkage group LG14"/>
</dbReference>
<feature type="binding site" evidence="1">
    <location>
        <position position="56"/>
    </location>
    <ligand>
        <name>Zn(2+)</name>
        <dbReference type="ChEBI" id="CHEBI:29105"/>
    </ligand>
</feature>
<name>A0A7M7IR06_APIME</name>
<dbReference type="AlphaFoldDB" id="A0A7M7IR06"/>
<dbReference type="SUPFAM" id="SSF57716">
    <property type="entry name" value="Glucocorticoid receptor-like (DNA-binding domain)"/>
    <property type="match status" value="1"/>
</dbReference>
<dbReference type="PROSITE" id="PS51915">
    <property type="entry name" value="ZAD"/>
    <property type="match status" value="1"/>
</dbReference>
<accession>A0A8B7KRM2</accession>
<feature type="binding site" evidence="1">
    <location>
        <position position="53"/>
    </location>
    <ligand>
        <name>Zn(2+)</name>
        <dbReference type="ChEBI" id="CHEBI:29105"/>
    </ligand>
</feature>
<evidence type="ECO:0000259" key="2">
    <source>
        <dbReference type="PROSITE" id="PS51915"/>
    </source>
</evidence>
<accession>A0A7M7IR06</accession>
<dbReference type="GO" id="GO:0005634">
    <property type="term" value="C:nucleus"/>
    <property type="evidence" value="ECO:0007669"/>
    <property type="project" value="InterPro"/>
</dbReference>
<dbReference type="RefSeq" id="XP_016771594.1">
    <property type="nucleotide sequence ID" value="XM_016916105.2"/>
</dbReference>
<keyword evidence="1" id="KW-0863">Zinc-finger</keyword>
<dbReference type="OrthoDB" id="3437960at2759"/>
<dbReference type="KEGG" id="ame:726979"/>
<feature type="domain" description="ZAD" evidence="2">
    <location>
        <begin position="8"/>
        <end position="80"/>
    </location>
</feature>
<gene>
    <name evidence="3" type="primary">726979</name>
    <name evidence="5" type="synonym">LOC726979</name>
</gene>
<protein>
    <submittedName>
        <fullName evidence="5">Uncharacterized protein LOC726979 isoform X1</fullName>
    </submittedName>
</protein>
<organism evidence="3">
    <name type="scientific">Apis mellifera</name>
    <name type="common">Honeybee</name>
    <dbReference type="NCBI Taxonomy" id="7460"/>
    <lineage>
        <taxon>Eukaryota</taxon>
        <taxon>Metazoa</taxon>
        <taxon>Ecdysozoa</taxon>
        <taxon>Arthropoda</taxon>
        <taxon>Hexapoda</taxon>
        <taxon>Insecta</taxon>
        <taxon>Pterygota</taxon>
        <taxon>Neoptera</taxon>
        <taxon>Endopterygota</taxon>
        <taxon>Hymenoptera</taxon>
        <taxon>Apocrita</taxon>
        <taxon>Aculeata</taxon>
        <taxon>Apoidea</taxon>
        <taxon>Anthophila</taxon>
        <taxon>Apidae</taxon>
        <taxon>Apis</taxon>
    </lineage>
</organism>
<keyword evidence="4" id="KW-1185">Reference proteome</keyword>
<dbReference type="InterPro" id="IPR013087">
    <property type="entry name" value="Znf_C2H2_type"/>
</dbReference>
<dbReference type="GO" id="GO:0008270">
    <property type="term" value="F:zinc ion binding"/>
    <property type="evidence" value="ECO:0007669"/>
    <property type="project" value="UniProtKB-UniRule"/>
</dbReference>
<dbReference type="OMA" id="PIMVHEM"/>
<evidence type="ECO:0000256" key="1">
    <source>
        <dbReference type="PROSITE-ProRule" id="PRU01263"/>
    </source>
</evidence>
<reference evidence="3" key="1">
    <citation type="submission" date="2021-01" db="UniProtKB">
        <authorList>
            <consortium name="EnsemblMetazoa"/>
        </authorList>
    </citation>
    <scope>IDENTIFICATION</scope>
    <source>
        <strain evidence="3">DH4</strain>
    </source>
</reference>
<feature type="binding site" evidence="1">
    <location>
        <position position="13"/>
    </location>
    <ligand>
        <name>Zn(2+)</name>
        <dbReference type="ChEBI" id="CHEBI:29105"/>
    </ligand>
</feature>
<dbReference type="EnsemblMetazoa" id="XM_016916105">
    <property type="protein sequence ID" value="XP_016771594"/>
    <property type="gene ID" value="LOC726979"/>
</dbReference>
<evidence type="ECO:0000313" key="5">
    <source>
        <dbReference type="RefSeq" id="XP_016771594.1"/>
    </source>
</evidence>
<dbReference type="PROSITE" id="PS00028">
    <property type="entry name" value="ZINC_FINGER_C2H2_1"/>
    <property type="match status" value="1"/>
</dbReference>
<evidence type="ECO:0000313" key="3">
    <source>
        <dbReference type="EnsemblMetazoa" id="XP_016771594"/>
    </source>
</evidence>
<dbReference type="Pfam" id="PF07776">
    <property type="entry name" value="zf-AD"/>
    <property type="match status" value="1"/>
</dbReference>
<evidence type="ECO:0000313" key="4">
    <source>
        <dbReference type="Proteomes" id="UP000005203"/>
    </source>
</evidence>
<dbReference type="InterPro" id="IPR012934">
    <property type="entry name" value="Znf_AD"/>
</dbReference>
<keyword evidence="1" id="KW-0479">Metal-binding</keyword>